<organism evidence="2 3">
    <name type="scientific">Botrytis porri</name>
    <dbReference type="NCBI Taxonomy" id="87229"/>
    <lineage>
        <taxon>Eukaryota</taxon>
        <taxon>Fungi</taxon>
        <taxon>Dikarya</taxon>
        <taxon>Ascomycota</taxon>
        <taxon>Pezizomycotina</taxon>
        <taxon>Leotiomycetes</taxon>
        <taxon>Helotiales</taxon>
        <taxon>Sclerotiniaceae</taxon>
        <taxon>Botrytis</taxon>
    </lineage>
</organism>
<feature type="compositionally biased region" description="Basic and acidic residues" evidence="1">
    <location>
        <begin position="143"/>
        <end position="192"/>
    </location>
</feature>
<evidence type="ECO:0000256" key="1">
    <source>
        <dbReference type="SAM" id="MobiDB-lite"/>
    </source>
</evidence>
<evidence type="ECO:0000313" key="2">
    <source>
        <dbReference type="EMBL" id="TGO83006.1"/>
    </source>
</evidence>
<sequence>MSIKSVTVVLHVFQYHAVLQRRGTERLPPTNRQFYTAQSIIYRALRTAIFTMYYSKLMIIAFVRYALGRAILLENPSSPSERDDDALTLSLEETLIDFKRGVNVVNTKRDDEAVDSKRGVKIVDTKRNDGDIKRDEEITKREEDITKRDEAITEKKNNNGGDYKRNNSGDYKRDEAIAEENRNNGGEDERAGDIAGHN</sequence>
<name>A0A4Z1KC99_9HELO</name>
<dbReference type="AlphaFoldDB" id="A0A4Z1KC99"/>
<gene>
    <name evidence="2" type="ORF">BPOR_0719g00020</name>
</gene>
<dbReference type="EMBL" id="PQXO01000718">
    <property type="protein sequence ID" value="TGO83006.1"/>
    <property type="molecule type" value="Genomic_DNA"/>
</dbReference>
<reference evidence="2 3" key="1">
    <citation type="submission" date="2017-12" db="EMBL/GenBank/DDBJ databases">
        <title>Comparative genomics of Botrytis spp.</title>
        <authorList>
            <person name="Valero-Jimenez C.A."/>
            <person name="Tapia P."/>
            <person name="Veloso J."/>
            <person name="Silva-Moreno E."/>
            <person name="Staats M."/>
            <person name="Valdes J.H."/>
            <person name="Van Kan J.A.L."/>
        </authorList>
    </citation>
    <scope>NUCLEOTIDE SEQUENCE [LARGE SCALE GENOMIC DNA]</scope>
    <source>
        <strain evidence="2 3">MUCL3349</strain>
    </source>
</reference>
<keyword evidence="3" id="KW-1185">Reference proteome</keyword>
<comment type="caution">
    <text evidence="2">The sequence shown here is derived from an EMBL/GenBank/DDBJ whole genome shotgun (WGS) entry which is preliminary data.</text>
</comment>
<feature type="region of interest" description="Disordered" evidence="1">
    <location>
        <begin position="143"/>
        <end position="198"/>
    </location>
</feature>
<proteinExistence type="predicted"/>
<protein>
    <submittedName>
        <fullName evidence="2">Uncharacterized protein</fullName>
    </submittedName>
</protein>
<evidence type="ECO:0000313" key="3">
    <source>
        <dbReference type="Proteomes" id="UP000297280"/>
    </source>
</evidence>
<dbReference type="STRING" id="87229.A0A4Z1KC99"/>
<dbReference type="Proteomes" id="UP000297280">
    <property type="component" value="Unassembled WGS sequence"/>
</dbReference>
<accession>A0A4Z1KC99</accession>